<feature type="chain" id="PRO_5040922698" evidence="2">
    <location>
        <begin position="18"/>
        <end position="476"/>
    </location>
</feature>
<accession>A0A9W4TTK8</accession>
<sequence>MKHLFISLLYFINLINGDSNSSIDIFHQHLNIFKNVIPHKHKESRPLIESTQDGVPINYNKVPTVVLKTIEQEIEVEEPGINLKSVAEVVDQKFNKKPRPKNMEESDGKGNRKFNKKLQFKKEKEVEETDNGEFSFDALDEIKRLEALILDLRKEMAYQQERFEKELKAIHNTKHLFHKYDAEDGIKVEEVEQDGEEELSDNKYDIDDGAKTQAVEQEVGEEQSSDEEVTNAPFQVEDENLRVDNDQVKEEEILVEENTSIEPTSNVLNSEDIQLYKSPPETTNAHLAIGKNKAKDILNLKNPPNSVLMIYPPSHNKLKVSDLQYSKPKTFMFDYTLTSTESTSYQVTTIPPTKIEKSKSPIKTLAYATSTKFKPSTRTKGSKTPTNTTSKSKRKSKQRSTMTNTFLMTKLFDNAVKTSTTQRDHHNLFHNTNKSINFDVFKELQALFHRNSATGTYQHSLQTIIISFIVIIIYTF</sequence>
<reference evidence="3" key="1">
    <citation type="submission" date="2022-12" db="EMBL/GenBank/DDBJ databases">
        <authorList>
            <person name="Brejova B."/>
        </authorList>
    </citation>
    <scope>NUCLEOTIDE SEQUENCE</scope>
</reference>
<evidence type="ECO:0000313" key="4">
    <source>
        <dbReference type="Proteomes" id="UP001152885"/>
    </source>
</evidence>
<evidence type="ECO:0000313" key="3">
    <source>
        <dbReference type="EMBL" id="CAI5756339.1"/>
    </source>
</evidence>
<dbReference type="EMBL" id="CANTUO010000001">
    <property type="protein sequence ID" value="CAI5756339.1"/>
    <property type="molecule type" value="Genomic_DNA"/>
</dbReference>
<evidence type="ECO:0000256" key="2">
    <source>
        <dbReference type="SAM" id="SignalP"/>
    </source>
</evidence>
<dbReference type="Proteomes" id="UP001152885">
    <property type="component" value="Unassembled WGS sequence"/>
</dbReference>
<organism evidence="3 4">
    <name type="scientific">Candida verbasci</name>
    <dbReference type="NCBI Taxonomy" id="1227364"/>
    <lineage>
        <taxon>Eukaryota</taxon>
        <taxon>Fungi</taxon>
        <taxon>Dikarya</taxon>
        <taxon>Ascomycota</taxon>
        <taxon>Saccharomycotina</taxon>
        <taxon>Pichiomycetes</taxon>
        <taxon>Debaryomycetaceae</taxon>
        <taxon>Candida/Lodderomyces clade</taxon>
        <taxon>Candida</taxon>
    </lineage>
</organism>
<gene>
    <name evidence="3" type="ORF">CANVERA_P0855</name>
</gene>
<proteinExistence type="predicted"/>
<keyword evidence="4" id="KW-1185">Reference proteome</keyword>
<feature type="compositionally biased region" description="Basic and acidic residues" evidence="1">
    <location>
        <begin position="101"/>
        <end position="110"/>
    </location>
</feature>
<keyword evidence="2" id="KW-0732">Signal</keyword>
<feature type="signal peptide" evidence="2">
    <location>
        <begin position="1"/>
        <end position="17"/>
    </location>
</feature>
<name>A0A9W4TTK8_9ASCO</name>
<feature type="region of interest" description="Disordered" evidence="1">
    <location>
        <begin position="372"/>
        <end position="401"/>
    </location>
</feature>
<dbReference type="OrthoDB" id="4012433at2759"/>
<protein>
    <submittedName>
        <fullName evidence="3">Uncharacterized protein</fullName>
    </submittedName>
</protein>
<feature type="region of interest" description="Disordered" evidence="1">
    <location>
        <begin position="95"/>
        <end position="117"/>
    </location>
</feature>
<dbReference type="AlphaFoldDB" id="A0A9W4TTK8"/>
<evidence type="ECO:0000256" key="1">
    <source>
        <dbReference type="SAM" id="MobiDB-lite"/>
    </source>
</evidence>
<comment type="caution">
    <text evidence="3">The sequence shown here is derived from an EMBL/GenBank/DDBJ whole genome shotgun (WGS) entry which is preliminary data.</text>
</comment>